<dbReference type="PROSITE" id="PS50088">
    <property type="entry name" value="ANK_REPEAT"/>
    <property type="match status" value="1"/>
</dbReference>
<reference evidence="3" key="2">
    <citation type="submission" date="2023-05" db="EMBL/GenBank/DDBJ databases">
        <authorList>
            <consortium name="Lawrence Berkeley National Laboratory"/>
            <person name="Steindorff A."/>
            <person name="Hensen N."/>
            <person name="Bonometti L."/>
            <person name="Westerberg I."/>
            <person name="Brannstrom I.O."/>
            <person name="Guillou S."/>
            <person name="Cros-Aarteil S."/>
            <person name="Calhoun S."/>
            <person name="Haridas S."/>
            <person name="Kuo A."/>
            <person name="Mondo S."/>
            <person name="Pangilinan J."/>
            <person name="Riley R."/>
            <person name="Labutti K."/>
            <person name="Andreopoulos B."/>
            <person name="Lipzen A."/>
            <person name="Chen C."/>
            <person name="Yanf M."/>
            <person name="Daum C."/>
            <person name="Ng V."/>
            <person name="Clum A."/>
            <person name="Ohm R."/>
            <person name="Martin F."/>
            <person name="Silar P."/>
            <person name="Natvig D."/>
            <person name="Lalanne C."/>
            <person name="Gautier V."/>
            <person name="Ament-Velasquez S.L."/>
            <person name="Kruys A."/>
            <person name="Hutchinson M.I."/>
            <person name="Powell A.J."/>
            <person name="Barry K."/>
            <person name="Miller A.N."/>
            <person name="Grigoriev I.V."/>
            <person name="Debuchy R."/>
            <person name="Gladieux P."/>
            <person name="Thoren M.H."/>
            <person name="Johannesson H."/>
        </authorList>
    </citation>
    <scope>NUCLEOTIDE SEQUENCE</scope>
    <source>
        <strain evidence="3">CBS 508.74</strain>
    </source>
</reference>
<name>A0AAN6YV94_9PEZI</name>
<dbReference type="GeneID" id="89941646"/>
<dbReference type="EMBL" id="MU853336">
    <property type="protein sequence ID" value="KAK4114803.1"/>
    <property type="molecule type" value="Genomic_DNA"/>
</dbReference>
<evidence type="ECO:0000256" key="1">
    <source>
        <dbReference type="PROSITE-ProRule" id="PRU00023"/>
    </source>
</evidence>
<dbReference type="InterPro" id="IPR036770">
    <property type="entry name" value="Ankyrin_rpt-contain_sf"/>
</dbReference>
<organism evidence="3 4">
    <name type="scientific">Canariomyces notabilis</name>
    <dbReference type="NCBI Taxonomy" id="2074819"/>
    <lineage>
        <taxon>Eukaryota</taxon>
        <taxon>Fungi</taxon>
        <taxon>Dikarya</taxon>
        <taxon>Ascomycota</taxon>
        <taxon>Pezizomycotina</taxon>
        <taxon>Sordariomycetes</taxon>
        <taxon>Sordariomycetidae</taxon>
        <taxon>Sordariales</taxon>
        <taxon>Chaetomiaceae</taxon>
        <taxon>Canariomyces</taxon>
    </lineage>
</organism>
<evidence type="ECO:0000256" key="2">
    <source>
        <dbReference type="SAM" id="SignalP"/>
    </source>
</evidence>
<protein>
    <recommendedName>
        <fullName evidence="5">Ankyrin repeat protein</fullName>
    </recommendedName>
</protein>
<dbReference type="Gene3D" id="1.25.40.20">
    <property type="entry name" value="Ankyrin repeat-containing domain"/>
    <property type="match status" value="1"/>
</dbReference>
<dbReference type="RefSeq" id="XP_064672373.1">
    <property type="nucleotide sequence ID" value="XM_064817521.1"/>
</dbReference>
<keyword evidence="4" id="KW-1185">Reference proteome</keyword>
<sequence length="427" mass="48739">MDPVSLITALVEVLGLCAAAVEQLKKFWNAGRDLGTLMSRVGRAQQTIESILEVVRELKTAGLASLEFSLDVFVNPLKDVIRKILLQIQGVVSTEPGRLRPKFVQKLLWTMSRDKLVDLENELKELEVGMASQTGQLKHLGVTRSNTLPIPTSEPEIHDAFSDTATLGPVELEEDAGAGKDHGEILNSLRVRTWLGNLDADKHDQEYVRLRDKLSDAAKWGYWDDVFDILESGHRIYEESWINAPRIKRGEGLEFISLWTPLHQAVYLGAPIEVVSKLLELGASRTLRTRWTEFPWPDMTPLELAQHLGVTHLTDILRPTIRVPIPYDTLNALQKQFHKLITHEMGDSFKDEEWFLPQLEVLLEHEPQQWTWFPVKFSQTPEIYGYWYRIDGRDLLIRSDSTRLRGMQQGYRVSVDGIFEVEQAIVS</sequence>
<dbReference type="AlphaFoldDB" id="A0AAN6YV94"/>
<evidence type="ECO:0000313" key="4">
    <source>
        <dbReference type="Proteomes" id="UP001302812"/>
    </source>
</evidence>
<keyword evidence="2" id="KW-0732">Signal</keyword>
<dbReference type="SUPFAM" id="SSF48403">
    <property type="entry name" value="Ankyrin repeat"/>
    <property type="match status" value="1"/>
</dbReference>
<feature type="chain" id="PRO_5042867717" description="Ankyrin repeat protein" evidence="2">
    <location>
        <begin position="20"/>
        <end position="427"/>
    </location>
</feature>
<evidence type="ECO:0000313" key="3">
    <source>
        <dbReference type="EMBL" id="KAK4114803.1"/>
    </source>
</evidence>
<gene>
    <name evidence="3" type="ORF">N656DRAFT_796425</name>
</gene>
<feature type="repeat" description="ANK" evidence="1">
    <location>
        <begin position="257"/>
        <end position="290"/>
    </location>
</feature>
<feature type="signal peptide" evidence="2">
    <location>
        <begin position="1"/>
        <end position="19"/>
    </location>
</feature>
<evidence type="ECO:0008006" key="5">
    <source>
        <dbReference type="Google" id="ProtNLM"/>
    </source>
</evidence>
<dbReference type="Proteomes" id="UP001302812">
    <property type="component" value="Unassembled WGS sequence"/>
</dbReference>
<comment type="caution">
    <text evidence="3">The sequence shown here is derived from an EMBL/GenBank/DDBJ whole genome shotgun (WGS) entry which is preliminary data.</text>
</comment>
<reference evidence="3" key="1">
    <citation type="journal article" date="2023" name="Mol. Phylogenet. Evol.">
        <title>Genome-scale phylogeny and comparative genomics of the fungal order Sordariales.</title>
        <authorList>
            <person name="Hensen N."/>
            <person name="Bonometti L."/>
            <person name="Westerberg I."/>
            <person name="Brannstrom I.O."/>
            <person name="Guillou S."/>
            <person name="Cros-Aarteil S."/>
            <person name="Calhoun S."/>
            <person name="Haridas S."/>
            <person name="Kuo A."/>
            <person name="Mondo S."/>
            <person name="Pangilinan J."/>
            <person name="Riley R."/>
            <person name="LaButti K."/>
            <person name="Andreopoulos B."/>
            <person name="Lipzen A."/>
            <person name="Chen C."/>
            <person name="Yan M."/>
            <person name="Daum C."/>
            <person name="Ng V."/>
            <person name="Clum A."/>
            <person name="Steindorff A."/>
            <person name="Ohm R.A."/>
            <person name="Martin F."/>
            <person name="Silar P."/>
            <person name="Natvig D.O."/>
            <person name="Lalanne C."/>
            <person name="Gautier V."/>
            <person name="Ament-Velasquez S.L."/>
            <person name="Kruys A."/>
            <person name="Hutchinson M.I."/>
            <person name="Powell A.J."/>
            <person name="Barry K."/>
            <person name="Miller A.N."/>
            <person name="Grigoriev I.V."/>
            <person name="Debuchy R."/>
            <person name="Gladieux P."/>
            <person name="Hiltunen Thoren M."/>
            <person name="Johannesson H."/>
        </authorList>
    </citation>
    <scope>NUCLEOTIDE SEQUENCE</scope>
    <source>
        <strain evidence="3">CBS 508.74</strain>
    </source>
</reference>
<proteinExistence type="predicted"/>
<keyword evidence="1" id="KW-0040">ANK repeat</keyword>
<accession>A0AAN6YV94</accession>
<dbReference type="InterPro" id="IPR002110">
    <property type="entry name" value="Ankyrin_rpt"/>
</dbReference>